<dbReference type="KEGG" id="thal:A1OE_23"/>
<evidence type="ECO:0000313" key="7">
    <source>
        <dbReference type="EMBL" id="AFX98238.1"/>
    </source>
</evidence>
<feature type="transmembrane region" description="Helical" evidence="5">
    <location>
        <begin position="12"/>
        <end position="29"/>
    </location>
</feature>
<dbReference type="SUPFAM" id="SSF141322">
    <property type="entry name" value="NfeD domain-like"/>
    <property type="match status" value="1"/>
</dbReference>
<dbReference type="EMBL" id="CP003539">
    <property type="protein sequence ID" value="AFX98238.1"/>
    <property type="molecule type" value="Genomic_DNA"/>
</dbReference>
<evidence type="ECO:0000256" key="5">
    <source>
        <dbReference type="SAM" id="Phobius"/>
    </source>
</evidence>
<dbReference type="InterPro" id="IPR002810">
    <property type="entry name" value="NfeD-like_C"/>
</dbReference>
<sequence>MEYVSLRINPEAWHWTALGLLLMALEIVLPGSLLLWFGFSGVVLGFFLLLIDVTFSYQIALFSLFALLSYWPIRFFTTDHQQSNDWAAAADLNQRAYSLIGHRVSVSEAVINGFGAAKVSDLRWQIACEENLEVGSLVEVVSVIGITLQVRRTSSIIDEASFTR</sequence>
<feature type="domain" description="NfeD-like C-terminal" evidence="6">
    <location>
        <begin position="98"/>
        <end position="152"/>
    </location>
</feature>
<evidence type="ECO:0000256" key="1">
    <source>
        <dbReference type="ARBA" id="ARBA00004141"/>
    </source>
</evidence>
<keyword evidence="3 5" id="KW-1133">Transmembrane helix</keyword>
<dbReference type="InterPro" id="IPR012340">
    <property type="entry name" value="NA-bd_OB-fold"/>
</dbReference>
<evidence type="ECO:0000256" key="3">
    <source>
        <dbReference type="ARBA" id="ARBA00022989"/>
    </source>
</evidence>
<dbReference type="GO" id="GO:0005886">
    <property type="term" value="C:plasma membrane"/>
    <property type="evidence" value="ECO:0007669"/>
    <property type="project" value="TreeGrafter"/>
</dbReference>
<keyword evidence="4 5" id="KW-0472">Membrane</keyword>
<dbReference type="AlphaFoldDB" id="K7Z2N7"/>
<gene>
    <name evidence="7" type="ORF">A1OE_23</name>
</gene>
<dbReference type="Pfam" id="PF01957">
    <property type="entry name" value="NfeD"/>
    <property type="match status" value="1"/>
</dbReference>
<dbReference type="PANTHER" id="PTHR33507">
    <property type="entry name" value="INNER MEMBRANE PROTEIN YBBJ"/>
    <property type="match status" value="1"/>
</dbReference>
<dbReference type="Gene3D" id="2.40.50.140">
    <property type="entry name" value="Nucleic acid-binding proteins"/>
    <property type="match status" value="1"/>
</dbReference>
<proteinExistence type="predicted"/>
<comment type="subcellular location">
    <subcellularLocation>
        <location evidence="1">Membrane</location>
        <topology evidence="1">Multi-pass membrane protein</topology>
    </subcellularLocation>
</comment>
<evidence type="ECO:0000259" key="6">
    <source>
        <dbReference type="Pfam" id="PF01957"/>
    </source>
</evidence>
<dbReference type="Proteomes" id="UP000010077">
    <property type="component" value="Chromosome"/>
</dbReference>
<accession>K7Z2N7</accession>
<protein>
    <submittedName>
        <fullName evidence="7">NfeD-like family protein</fullName>
    </submittedName>
</protein>
<name>K7Z2N7_9PROT</name>
<evidence type="ECO:0000313" key="8">
    <source>
        <dbReference type="Proteomes" id="UP000010077"/>
    </source>
</evidence>
<reference evidence="7 8" key="1">
    <citation type="journal article" date="2012" name="Proc. Natl. Acad. Sci. U.S.A.">
        <title>Genome streamlining and chemical defense in a coral reef symbiosis.</title>
        <authorList>
            <person name="Kwan J.C."/>
            <person name="Donia M.S."/>
            <person name="Han A.W."/>
            <person name="Hirose E."/>
            <person name="Haygood M.G."/>
            <person name="Schmidt E.W."/>
        </authorList>
    </citation>
    <scope>NUCLEOTIDE SEQUENCE [LARGE SCALE GENOMIC DNA]</scope>
    <source>
        <strain evidence="7 8">L2</strain>
    </source>
</reference>
<dbReference type="InterPro" id="IPR052165">
    <property type="entry name" value="Membrane_assoc_protease"/>
</dbReference>
<keyword evidence="8" id="KW-1185">Reference proteome</keyword>
<dbReference type="eggNOG" id="COG1585">
    <property type="taxonomic scope" value="Bacteria"/>
</dbReference>
<evidence type="ECO:0000256" key="4">
    <source>
        <dbReference type="ARBA" id="ARBA00023136"/>
    </source>
</evidence>
<organism evidence="7 8">
    <name type="scientific">Candidatus Endolissoclinum faulkneri L2</name>
    <dbReference type="NCBI Taxonomy" id="1193729"/>
    <lineage>
        <taxon>Bacteria</taxon>
        <taxon>Pseudomonadati</taxon>
        <taxon>Pseudomonadota</taxon>
        <taxon>Alphaproteobacteria</taxon>
        <taxon>Rhodospirillales</taxon>
        <taxon>Rhodospirillaceae</taxon>
        <taxon>Candidatus Endolissoclinum</taxon>
    </lineage>
</organism>
<dbReference type="STRING" id="1193729.A1OE_23"/>
<evidence type="ECO:0000256" key="2">
    <source>
        <dbReference type="ARBA" id="ARBA00022692"/>
    </source>
</evidence>
<keyword evidence="2 5" id="KW-0812">Transmembrane</keyword>
<dbReference type="HOGENOM" id="CLU_116732_4_3_5"/>
<dbReference type="PANTHER" id="PTHR33507:SF3">
    <property type="entry name" value="INNER MEMBRANE PROTEIN YBBJ"/>
    <property type="match status" value="1"/>
</dbReference>